<evidence type="ECO:0000256" key="3">
    <source>
        <dbReference type="ARBA" id="ARBA00011521"/>
    </source>
</evidence>
<dbReference type="PANTHER" id="PTHR45699">
    <property type="entry name" value="60S ACIDIC RIBOSOMAL PROTEIN P0"/>
    <property type="match status" value="1"/>
</dbReference>
<dbReference type="InterPro" id="IPR050323">
    <property type="entry name" value="Ribosomal_protein_uL10"/>
</dbReference>
<comment type="subunit">
    <text evidence="3">P0 forms a pentameric complex by interaction with dimers of P1 and P2.</text>
</comment>
<keyword evidence="11" id="KW-1185">Reference proteome</keyword>
<evidence type="ECO:0000256" key="6">
    <source>
        <dbReference type="ARBA" id="ARBA00023274"/>
    </source>
</evidence>
<feature type="domain" description="Large ribosomal subunit protein uL10-like insertion" evidence="9">
    <location>
        <begin position="118"/>
        <end position="187"/>
    </location>
</feature>
<reference evidence="10 11" key="1">
    <citation type="journal article" date="2013" name="PLoS ONE">
        <title>Predicting the Proteins of Angomonas deanei, Strigomonas culicis and Their Respective Endosymbionts Reveals New Aspects of the Trypanosomatidae Family.</title>
        <authorList>
            <person name="Motta M.C."/>
            <person name="Martins A.C."/>
            <person name="de Souza S.S."/>
            <person name="Catta-Preta C.M."/>
            <person name="Silva R."/>
            <person name="Klein C.C."/>
            <person name="de Almeida L.G."/>
            <person name="de Lima Cunha O."/>
            <person name="Ciapina L.P."/>
            <person name="Brocchi M."/>
            <person name="Colabardini A.C."/>
            <person name="de Araujo Lima B."/>
            <person name="Machado C.R."/>
            <person name="de Almeida Soares C.M."/>
            <person name="Probst C.M."/>
            <person name="de Menezes C.B."/>
            <person name="Thompson C.E."/>
            <person name="Bartholomeu D.C."/>
            <person name="Gradia D.F."/>
            <person name="Pavoni D.P."/>
            <person name="Grisard E.C."/>
            <person name="Fantinatti-Garboggini F."/>
            <person name="Marchini F.K."/>
            <person name="Rodrigues-Luiz G.F."/>
            <person name="Wagner G."/>
            <person name="Goldman G.H."/>
            <person name="Fietto J.L."/>
            <person name="Elias M.C."/>
            <person name="Goldman M.H."/>
            <person name="Sagot M.F."/>
            <person name="Pereira M."/>
            <person name="Stoco P.H."/>
            <person name="de Mendonca-Neto R.P."/>
            <person name="Teixeira S.M."/>
            <person name="Maciel T.E."/>
            <person name="de Oliveira Mendes T.A."/>
            <person name="Urmenyi T.P."/>
            <person name="de Souza W."/>
            <person name="Schenkman S."/>
            <person name="de Vasconcelos A.T."/>
        </authorList>
    </citation>
    <scope>NUCLEOTIDE SEQUENCE [LARGE SCALE GENOMIC DNA]</scope>
</reference>
<dbReference type="PIRSF" id="PIRSF039087">
    <property type="entry name" value="L10E"/>
    <property type="match status" value="1"/>
</dbReference>
<dbReference type="PANTHER" id="PTHR45699:SF3">
    <property type="entry name" value="LARGE RIBOSOMAL SUBUNIT PROTEIN UL10"/>
    <property type="match status" value="1"/>
</dbReference>
<keyword evidence="4" id="KW-0597">Phosphoprotein</keyword>
<gene>
    <name evidence="10" type="ORF">STCU_08053</name>
</gene>
<protein>
    <recommendedName>
        <fullName evidence="7">60S acidic ribosomal protein P0</fullName>
    </recommendedName>
</protein>
<evidence type="ECO:0000256" key="8">
    <source>
        <dbReference type="SAM" id="MobiDB-lite"/>
    </source>
</evidence>
<dbReference type="AlphaFoldDB" id="S9V7H5"/>
<dbReference type="GO" id="GO:0022625">
    <property type="term" value="C:cytosolic large ribosomal subunit"/>
    <property type="evidence" value="ECO:0007669"/>
    <property type="project" value="TreeGrafter"/>
</dbReference>
<accession>S9V7H5</accession>
<evidence type="ECO:0000256" key="1">
    <source>
        <dbReference type="ARBA" id="ARBA00002200"/>
    </source>
</evidence>
<dbReference type="InterPro" id="IPR001790">
    <property type="entry name" value="Ribosomal_uL10"/>
</dbReference>
<keyword evidence="5 7" id="KW-0689">Ribosomal protein</keyword>
<dbReference type="EMBL" id="ATMH01008053">
    <property type="protein sequence ID" value="EPY22906.1"/>
    <property type="molecule type" value="Genomic_DNA"/>
</dbReference>
<dbReference type="Pfam" id="PF00428">
    <property type="entry name" value="Ribosomal_60s"/>
    <property type="match status" value="1"/>
</dbReference>
<dbReference type="Gene3D" id="3.30.70.1730">
    <property type="match status" value="1"/>
</dbReference>
<evidence type="ECO:0000313" key="11">
    <source>
        <dbReference type="Proteomes" id="UP000015354"/>
    </source>
</evidence>
<name>S9V7H5_9TRYP</name>
<proteinExistence type="inferred from homology"/>
<evidence type="ECO:0000256" key="7">
    <source>
        <dbReference type="PIRNR" id="PIRNR039087"/>
    </source>
</evidence>
<dbReference type="InterPro" id="IPR043141">
    <property type="entry name" value="Ribosomal_uL10-like_sf"/>
</dbReference>
<comment type="similarity">
    <text evidence="2 7">Belongs to the universal ribosomal protein uL10 family.</text>
</comment>
<dbReference type="InterPro" id="IPR040637">
    <property type="entry name" value="Ribosomal_uL10-like_insert"/>
</dbReference>
<feature type="region of interest" description="Disordered" evidence="8">
    <location>
        <begin position="302"/>
        <end position="326"/>
    </location>
</feature>
<dbReference type="OrthoDB" id="246752at2759"/>
<comment type="function">
    <text evidence="1 7">Ribosomal protein P0 is the functional equivalent of E.coli protein L10.</text>
</comment>
<keyword evidence="6 7" id="KW-0687">Ribonucleoprotein</keyword>
<dbReference type="Pfam" id="PF00466">
    <property type="entry name" value="Ribosomal_L10"/>
    <property type="match status" value="1"/>
</dbReference>
<feature type="compositionally biased region" description="Acidic residues" evidence="8">
    <location>
        <begin position="311"/>
        <end position="320"/>
    </location>
</feature>
<evidence type="ECO:0000313" key="10">
    <source>
        <dbReference type="EMBL" id="EPY22906.1"/>
    </source>
</evidence>
<dbReference type="Proteomes" id="UP000015354">
    <property type="component" value="Unassembled WGS sequence"/>
</dbReference>
<comment type="caution">
    <text evidence="10">The sequence shown here is derived from an EMBL/GenBank/DDBJ whole genome shotgun (WGS) entry which is preliminary data.</text>
</comment>
<dbReference type="FunFam" id="3.90.105.20:FF:000001">
    <property type="entry name" value="60S acidic ribosomal protein P0"/>
    <property type="match status" value="1"/>
</dbReference>
<sequence length="326" mass="34665">MPSITQAKQEYEVRMNNAMSKYSKVLFVGMDNVTSQQVHDVRAALRGKAEFIMGKKTLQAKIVEKRALSKGANADAKKFYEQCEEHALLTGNSGLIFTNEEIPEIMAVLDKFRNKAPARVGAIAPCDVVVPAGNTGMEPTQTSFFQALNIATKIAKGTVEIIADKKVLTTGDRVDNSTAALLQKLNISPFFYQAEVLTVWDRGVLFNRDDLNMSDDLIEKFLVDGIANVGAMSMGAGIPTSATIAPMLVDGFKNLLGVSIATGYEFEEFDGKTIREAAINGTLAGPAASGAAPAAAAGGSAAPAAAAKVEEPEEEEDDDFGMGGLF</sequence>
<dbReference type="GO" id="GO:0000027">
    <property type="term" value="P:ribosomal large subunit assembly"/>
    <property type="evidence" value="ECO:0007669"/>
    <property type="project" value="TreeGrafter"/>
</dbReference>
<dbReference type="FunFam" id="3.30.70.1730:FF:000005">
    <property type="entry name" value="Ribosome assembly factor mrt4"/>
    <property type="match status" value="1"/>
</dbReference>
<evidence type="ECO:0000259" key="9">
    <source>
        <dbReference type="Pfam" id="PF17777"/>
    </source>
</evidence>
<dbReference type="GO" id="GO:0070180">
    <property type="term" value="F:large ribosomal subunit rRNA binding"/>
    <property type="evidence" value="ECO:0007669"/>
    <property type="project" value="TreeGrafter"/>
</dbReference>
<dbReference type="SUPFAM" id="SSF160369">
    <property type="entry name" value="Ribosomal protein L10-like"/>
    <property type="match status" value="1"/>
</dbReference>
<dbReference type="CDD" id="cd05795">
    <property type="entry name" value="Ribosomal_P0_L10e"/>
    <property type="match status" value="1"/>
</dbReference>
<dbReference type="InterPro" id="IPR043164">
    <property type="entry name" value="Ribosomal_uL10-like_insert_sf"/>
</dbReference>
<dbReference type="Gene3D" id="3.90.105.20">
    <property type="match status" value="1"/>
</dbReference>
<evidence type="ECO:0000256" key="5">
    <source>
        <dbReference type="ARBA" id="ARBA00022980"/>
    </source>
</evidence>
<dbReference type="GO" id="GO:0003735">
    <property type="term" value="F:structural constituent of ribosome"/>
    <property type="evidence" value="ECO:0007669"/>
    <property type="project" value="TreeGrafter"/>
</dbReference>
<evidence type="ECO:0000256" key="2">
    <source>
        <dbReference type="ARBA" id="ARBA00008889"/>
    </source>
</evidence>
<dbReference type="GO" id="GO:0002181">
    <property type="term" value="P:cytoplasmic translation"/>
    <property type="evidence" value="ECO:0007669"/>
    <property type="project" value="TreeGrafter"/>
</dbReference>
<dbReference type="InterPro" id="IPR030670">
    <property type="entry name" value="uL10_eukaryotes"/>
</dbReference>
<organism evidence="10 11">
    <name type="scientific">Strigomonas culicis</name>
    <dbReference type="NCBI Taxonomy" id="28005"/>
    <lineage>
        <taxon>Eukaryota</taxon>
        <taxon>Discoba</taxon>
        <taxon>Euglenozoa</taxon>
        <taxon>Kinetoplastea</taxon>
        <taxon>Metakinetoplastina</taxon>
        <taxon>Trypanosomatida</taxon>
        <taxon>Trypanosomatidae</taxon>
        <taxon>Strigomonadinae</taxon>
        <taxon>Strigomonas</taxon>
    </lineage>
</organism>
<dbReference type="Pfam" id="PF17777">
    <property type="entry name" value="RL10P_insert"/>
    <property type="match status" value="1"/>
</dbReference>
<evidence type="ECO:0000256" key="4">
    <source>
        <dbReference type="ARBA" id="ARBA00022553"/>
    </source>
</evidence>